<reference evidence="1" key="1">
    <citation type="submission" date="2023-04" db="EMBL/GenBank/DDBJ databases">
        <title>A chromosome-level genome assembly of the parasitoid wasp Eretmocerus hayati.</title>
        <authorList>
            <person name="Zhong Y."/>
            <person name="Liu S."/>
            <person name="Liu Y."/>
        </authorList>
    </citation>
    <scope>NUCLEOTIDE SEQUENCE</scope>
    <source>
        <strain evidence="1">ZJU_SS_LIU_2023</strain>
    </source>
</reference>
<evidence type="ECO:0000313" key="1">
    <source>
        <dbReference type="EMBL" id="KAJ8687411.1"/>
    </source>
</evidence>
<accession>A0ACC2PV56</accession>
<name>A0ACC2PV56_9HYME</name>
<dbReference type="EMBL" id="CM056741">
    <property type="protein sequence ID" value="KAJ8687411.1"/>
    <property type="molecule type" value="Genomic_DNA"/>
</dbReference>
<keyword evidence="2" id="KW-1185">Reference proteome</keyword>
<dbReference type="Proteomes" id="UP001239111">
    <property type="component" value="Chromosome 1"/>
</dbReference>
<organism evidence="1 2">
    <name type="scientific">Eretmocerus hayati</name>
    <dbReference type="NCBI Taxonomy" id="131215"/>
    <lineage>
        <taxon>Eukaryota</taxon>
        <taxon>Metazoa</taxon>
        <taxon>Ecdysozoa</taxon>
        <taxon>Arthropoda</taxon>
        <taxon>Hexapoda</taxon>
        <taxon>Insecta</taxon>
        <taxon>Pterygota</taxon>
        <taxon>Neoptera</taxon>
        <taxon>Endopterygota</taxon>
        <taxon>Hymenoptera</taxon>
        <taxon>Apocrita</taxon>
        <taxon>Proctotrupomorpha</taxon>
        <taxon>Chalcidoidea</taxon>
        <taxon>Aphelinidae</taxon>
        <taxon>Aphelininae</taxon>
        <taxon>Eretmocerus</taxon>
    </lineage>
</organism>
<comment type="caution">
    <text evidence="1">The sequence shown here is derived from an EMBL/GenBank/DDBJ whole genome shotgun (WGS) entry which is preliminary data.</text>
</comment>
<sequence>MTQRQISTAEAISLAQSHYEQKFEEWPGYKMSEILIDPSNPYVSRKDIIEHKNILLILEKDWPEVEVEETSHFGDKGDVDIFLIEVARTEEVFTSNPEEANKDEQNPDLAPTAKSAKAHPSPSTPSPNPATETSSEKRNGYHQR</sequence>
<evidence type="ECO:0000313" key="2">
    <source>
        <dbReference type="Proteomes" id="UP001239111"/>
    </source>
</evidence>
<gene>
    <name evidence="1" type="ORF">QAD02_023205</name>
</gene>
<protein>
    <submittedName>
        <fullName evidence="1">Uncharacterized protein</fullName>
    </submittedName>
</protein>
<proteinExistence type="predicted"/>